<dbReference type="Proteomes" id="UP000240493">
    <property type="component" value="Unassembled WGS sequence"/>
</dbReference>
<protein>
    <submittedName>
        <fullName evidence="1">Uncharacterized protein</fullName>
    </submittedName>
</protein>
<dbReference type="AlphaFoldDB" id="A0A2T3ZEX4"/>
<evidence type="ECO:0000313" key="1">
    <source>
        <dbReference type="EMBL" id="PTB43361.1"/>
    </source>
</evidence>
<organism evidence="1 2">
    <name type="scientific">Trichoderma asperellum (strain ATCC 204424 / CBS 433.97 / NBRC 101777)</name>
    <dbReference type="NCBI Taxonomy" id="1042311"/>
    <lineage>
        <taxon>Eukaryota</taxon>
        <taxon>Fungi</taxon>
        <taxon>Dikarya</taxon>
        <taxon>Ascomycota</taxon>
        <taxon>Pezizomycotina</taxon>
        <taxon>Sordariomycetes</taxon>
        <taxon>Hypocreomycetidae</taxon>
        <taxon>Hypocreales</taxon>
        <taxon>Hypocreaceae</taxon>
        <taxon>Trichoderma</taxon>
    </lineage>
</organism>
<reference evidence="1 2" key="1">
    <citation type="submission" date="2016-07" db="EMBL/GenBank/DDBJ databases">
        <title>Multiple horizontal gene transfer events from other fungi enriched the ability of initially mycotrophic Trichoderma (Ascomycota) to feed on dead plant biomass.</title>
        <authorList>
            <consortium name="DOE Joint Genome Institute"/>
            <person name="Aerts A."/>
            <person name="Atanasova L."/>
            <person name="Chenthamara K."/>
            <person name="Zhang J."/>
            <person name="Grujic M."/>
            <person name="Henrissat B."/>
            <person name="Kuo A."/>
            <person name="Salamov A."/>
            <person name="Lipzen A."/>
            <person name="Labutti K."/>
            <person name="Barry K."/>
            <person name="Miao Y."/>
            <person name="Rahimi M.J."/>
            <person name="Shen Q."/>
            <person name="Grigoriev I.V."/>
            <person name="Kubicek C.P."/>
            <person name="Druzhinina I.S."/>
        </authorList>
    </citation>
    <scope>NUCLEOTIDE SEQUENCE [LARGE SCALE GENOMIC DNA]</scope>
    <source>
        <strain evidence="1 2">CBS 433.97</strain>
    </source>
</reference>
<keyword evidence="2" id="KW-1185">Reference proteome</keyword>
<sequence length="178" mass="19903">MRQRVPVLLPSQDPGYGTWPMYRPPQACPTNKEKRLNYRIRRPALTCSVCKQAGSVLWRWLLQRPRAGASASSSATAASHCDEAHFQFRLPLHFGPHRQQCVLTYRARYRHLPAFSAAATSTPALDDACLKRTGDAPGRLLSHRDTISTSLSRRLAAWPFWLTDSGLRTVALFAATTS</sequence>
<accession>A0A2T3ZEX4</accession>
<proteinExistence type="predicted"/>
<gene>
    <name evidence="1" type="ORF">M441DRAFT_371150</name>
</gene>
<evidence type="ECO:0000313" key="2">
    <source>
        <dbReference type="Proteomes" id="UP000240493"/>
    </source>
</evidence>
<name>A0A2T3ZEX4_TRIA4</name>
<dbReference type="EMBL" id="KZ679259">
    <property type="protein sequence ID" value="PTB43361.1"/>
    <property type="molecule type" value="Genomic_DNA"/>
</dbReference>